<dbReference type="Proteomes" id="UP000051576">
    <property type="component" value="Unassembled WGS sequence"/>
</dbReference>
<dbReference type="STRING" id="1133569.FD21_GL001742"/>
<dbReference type="RefSeq" id="WP_010581156.1">
    <property type="nucleotide sequence ID" value="NZ_AHYZ01000167.1"/>
</dbReference>
<organism evidence="1 2">
    <name type="scientific">Liquorilactobacillus vini DSM 20605</name>
    <dbReference type="NCBI Taxonomy" id="1133569"/>
    <lineage>
        <taxon>Bacteria</taxon>
        <taxon>Bacillati</taxon>
        <taxon>Bacillota</taxon>
        <taxon>Bacilli</taxon>
        <taxon>Lactobacillales</taxon>
        <taxon>Lactobacillaceae</taxon>
        <taxon>Liquorilactobacillus</taxon>
    </lineage>
</organism>
<dbReference type="AlphaFoldDB" id="A0A0R2CC22"/>
<dbReference type="PATRIC" id="fig|1133569.4.peg.1886"/>
<reference evidence="1 2" key="1">
    <citation type="journal article" date="2015" name="Genome Announc.">
        <title>Expanding the biotechnology potential of lactobacilli through comparative genomics of 213 strains and associated genera.</title>
        <authorList>
            <person name="Sun Z."/>
            <person name="Harris H.M."/>
            <person name="McCann A."/>
            <person name="Guo C."/>
            <person name="Argimon S."/>
            <person name="Zhang W."/>
            <person name="Yang X."/>
            <person name="Jeffery I.B."/>
            <person name="Cooney J.C."/>
            <person name="Kagawa T.F."/>
            <person name="Liu W."/>
            <person name="Song Y."/>
            <person name="Salvetti E."/>
            <person name="Wrobel A."/>
            <person name="Rasinkangas P."/>
            <person name="Parkhill J."/>
            <person name="Rea M.C."/>
            <person name="O'Sullivan O."/>
            <person name="Ritari J."/>
            <person name="Douillard F.P."/>
            <person name="Paul Ross R."/>
            <person name="Yang R."/>
            <person name="Briner A.E."/>
            <person name="Felis G.E."/>
            <person name="de Vos W.M."/>
            <person name="Barrangou R."/>
            <person name="Klaenhammer T.R."/>
            <person name="Caufield P.W."/>
            <person name="Cui Y."/>
            <person name="Zhang H."/>
            <person name="O'Toole P.W."/>
        </authorList>
    </citation>
    <scope>NUCLEOTIDE SEQUENCE [LARGE SCALE GENOMIC DNA]</scope>
    <source>
        <strain evidence="1 2">DSM 20605</strain>
    </source>
</reference>
<sequence length="55" mass="6370">MDFWKRNHKWYSLALDTKKQVFIAQANADPQLKVEASTIEGALNQLKQLTKDAHE</sequence>
<gene>
    <name evidence="1" type="ORF">FD21_GL001742</name>
</gene>
<proteinExistence type="predicted"/>
<protein>
    <submittedName>
        <fullName evidence="1">Uncharacterized protein</fullName>
    </submittedName>
</protein>
<dbReference type="EMBL" id="AYYX01000006">
    <property type="protein sequence ID" value="KRM89359.1"/>
    <property type="molecule type" value="Genomic_DNA"/>
</dbReference>
<comment type="caution">
    <text evidence="1">The sequence shown here is derived from an EMBL/GenBank/DDBJ whole genome shotgun (WGS) entry which is preliminary data.</text>
</comment>
<evidence type="ECO:0000313" key="1">
    <source>
        <dbReference type="EMBL" id="KRM89359.1"/>
    </source>
</evidence>
<accession>A0A0R2CC22</accession>
<name>A0A0R2CC22_9LACO</name>
<keyword evidence="2" id="KW-1185">Reference proteome</keyword>
<evidence type="ECO:0000313" key="2">
    <source>
        <dbReference type="Proteomes" id="UP000051576"/>
    </source>
</evidence>